<evidence type="ECO:0000313" key="2">
    <source>
        <dbReference type="Proteomes" id="UP000030854"/>
    </source>
</evidence>
<organism evidence="1 2">
    <name type="scientific">Uncinula necator</name>
    <name type="common">Grape powdery mildew</name>
    <dbReference type="NCBI Taxonomy" id="52586"/>
    <lineage>
        <taxon>Eukaryota</taxon>
        <taxon>Fungi</taxon>
        <taxon>Dikarya</taxon>
        <taxon>Ascomycota</taxon>
        <taxon>Pezizomycotina</taxon>
        <taxon>Leotiomycetes</taxon>
        <taxon>Erysiphales</taxon>
        <taxon>Erysiphaceae</taxon>
        <taxon>Erysiphe</taxon>
    </lineage>
</organism>
<proteinExistence type="predicted"/>
<evidence type="ECO:0000313" key="1">
    <source>
        <dbReference type="EMBL" id="KHJ34649.1"/>
    </source>
</evidence>
<accession>A0A0B1PDA8</accession>
<dbReference type="EMBL" id="JNVN01000773">
    <property type="protein sequence ID" value="KHJ34649.1"/>
    <property type="molecule type" value="Genomic_DNA"/>
</dbReference>
<sequence>MSDTLDSAINFQQQYGRFYRQVLQLYPKIDYPENEYLSDASNQQTIYQTLFAEKALKHELPVKYQFRVLKKLLERIEKSIEDSDKEVWQ</sequence>
<name>A0A0B1PDA8_UNCNE</name>
<protein>
    <submittedName>
        <fullName evidence="1">Putative fam86a protein</fullName>
    </submittedName>
</protein>
<dbReference type="HOGENOM" id="CLU_2456434_0_0_1"/>
<gene>
    <name evidence="1" type="ORF">EV44_g3160</name>
</gene>
<dbReference type="AlphaFoldDB" id="A0A0B1PDA8"/>
<dbReference type="Proteomes" id="UP000030854">
    <property type="component" value="Unassembled WGS sequence"/>
</dbReference>
<comment type="caution">
    <text evidence="1">The sequence shown here is derived from an EMBL/GenBank/DDBJ whole genome shotgun (WGS) entry which is preliminary data.</text>
</comment>
<keyword evidence="2" id="KW-1185">Reference proteome</keyword>
<dbReference type="STRING" id="52586.A0A0B1PDA8"/>
<reference evidence="1 2" key="1">
    <citation type="journal article" date="2014" name="BMC Genomics">
        <title>Adaptive genomic structural variation in the grape powdery mildew pathogen, Erysiphe necator.</title>
        <authorList>
            <person name="Jones L."/>
            <person name="Riaz S."/>
            <person name="Morales-Cruz A."/>
            <person name="Amrine K.C."/>
            <person name="McGuire B."/>
            <person name="Gubler W.D."/>
            <person name="Walker M.A."/>
            <person name="Cantu D."/>
        </authorList>
    </citation>
    <scope>NUCLEOTIDE SEQUENCE [LARGE SCALE GENOMIC DNA]</scope>
    <source>
        <strain evidence="2">c</strain>
    </source>
</reference>